<evidence type="ECO:0000313" key="5">
    <source>
        <dbReference type="Proteomes" id="UP000706333"/>
    </source>
</evidence>
<reference evidence="4" key="2">
    <citation type="journal article" date="2020" name="Microorganisms">
        <title>Osmotic Adaptation and Compatible Solute Biosynthesis of Phototrophic Bacteria as Revealed from Genome Analyses.</title>
        <authorList>
            <person name="Imhoff J.F."/>
            <person name="Rahn T."/>
            <person name="Kunzel S."/>
            <person name="Keller A."/>
            <person name="Neulinger S.C."/>
        </authorList>
    </citation>
    <scope>NUCLEOTIDE SEQUENCE</scope>
    <source>
        <strain evidence="4">LMG 28126</strain>
    </source>
</reference>
<evidence type="ECO:0000259" key="3">
    <source>
        <dbReference type="PROSITE" id="PS50263"/>
    </source>
</evidence>
<proteinExistence type="inferred from homology"/>
<protein>
    <recommendedName>
        <fullName evidence="3">CN hydrolase domain-containing protein</fullName>
    </recommendedName>
</protein>
<dbReference type="InterPro" id="IPR003010">
    <property type="entry name" value="C-N_Hydrolase"/>
</dbReference>
<evidence type="ECO:0000256" key="1">
    <source>
        <dbReference type="ARBA" id="ARBA00010613"/>
    </source>
</evidence>
<accession>A0A934TK95</accession>
<name>A0A934TK95_9RHOB</name>
<dbReference type="PROSITE" id="PS01227">
    <property type="entry name" value="UPF0012"/>
    <property type="match status" value="1"/>
</dbReference>
<dbReference type="CDD" id="cd07576">
    <property type="entry name" value="R-amidase_like"/>
    <property type="match status" value="1"/>
</dbReference>
<dbReference type="Proteomes" id="UP000706333">
    <property type="component" value="Unassembled WGS sequence"/>
</dbReference>
<organism evidence="4 5">
    <name type="scientific">Rhodobaculum claviforme</name>
    <dbReference type="NCBI Taxonomy" id="1549854"/>
    <lineage>
        <taxon>Bacteria</taxon>
        <taxon>Pseudomonadati</taxon>
        <taxon>Pseudomonadota</taxon>
        <taxon>Alphaproteobacteria</taxon>
        <taxon>Rhodobacterales</taxon>
        <taxon>Paracoccaceae</taxon>
        <taxon>Rhodobaculum</taxon>
    </lineage>
</organism>
<dbReference type="InterPro" id="IPR001110">
    <property type="entry name" value="UPF0012_CS"/>
</dbReference>
<comment type="caution">
    <text evidence="4">The sequence shown here is derived from an EMBL/GenBank/DDBJ whole genome shotgun (WGS) entry which is preliminary data.</text>
</comment>
<dbReference type="PROSITE" id="PS50263">
    <property type="entry name" value="CN_HYDROLASE"/>
    <property type="match status" value="1"/>
</dbReference>
<dbReference type="InterPro" id="IPR044083">
    <property type="entry name" value="RamA-like"/>
</dbReference>
<dbReference type="InterPro" id="IPR050345">
    <property type="entry name" value="Aliph_Amidase/BUP"/>
</dbReference>
<dbReference type="InterPro" id="IPR036526">
    <property type="entry name" value="C-N_Hydrolase_sf"/>
</dbReference>
<keyword evidence="5" id="KW-1185">Reference proteome</keyword>
<feature type="domain" description="CN hydrolase" evidence="3">
    <location>
        <begin position="2"/>
        <end position="234"/>
    </location>
</feature>
<dbReference type="RefSeq" id="WP_201157421.1">
    <property type="nucleotide sequence ID" value="NZ_NHSD01000267.1"/>
</dbReference>
<dbReference type="Gene3D" id="3.60.110.10">
    <property type="entry name" value="Carbon-nitrogen hydrolase"/>
    <property type="match status" value="1"/>
</dbReference>
<dbReference type="GO" id="GO:0016811">
    <property type="term" value="F:hydrolase activity, acting on carbon-nitrogen (but not peptide) bonds, in linear amides"/>
    <property type="evidence" value="ECO:0007669"/>
    <property type="project" value="TreeGrafter"/>
</dbReference>
<keyword evidence="2" id="KW-0378">Hydrolase</keyword>
<dbReference type="Pfam" id="PF00795">
    <property type="entry name" value="CN_hydrolase"/>
    <property type="match status" value="1"/>
</dbReference>
<dbReference type="PANTHER" id="PTHR43674">
    <property type="entry name" value="NITRILASE C965.09-RELATED"/>
    <property type="match status" value="1"/>
</dbReference>
<dbReference type="AlphaFoldDB" id="A0A934TK95"/>
<evidence type="ECO:0000313" key="4">
    <source>
        <dbReference type="EMBL" id="MBK5927664.1"/>
    </source>
</evidence>
<evidence type="ECO:0000256" key="2">
    <source>
        <dbReference type="ARBA" id="ARBA00022801"/>
    </source>
</evidence>
<reference evidence="4" key="1">
    <citation type="submission" date="2017-05" db="EMBL/GenBank/DDBJ databases">
        <authorList>
            <person name="Imhoff J.F."/>
            <person name="Rahn T."/>
            <person name="Kuenzel S."/>
            <person name="Neulinger S.C."/>
        </authorList>
    </citation>
    <scope>NUCLEOTIDE SEQUENCE</scope>
    <source>
        <strain evidence="4">LMG 28126</strain>
    </source>
</reference>
<sequence length="256" mass="26461">MTRLALWQGAGVPGDLSATVAEVARVTEAAAGSDILVFPEGFLTGYHIPGLAPGALPGVEGALRAVAAIAARAGMWLVMGTHLDDGTTLRNAAVILGPDGREHGRYAKRALFGAWEKATFAPGTTPVSFDAGGLRVGVAICYDVEFPELIRAHALAGAQLVVVPTALMVPHDRVARQIVPVRALENQIFMGYANRAGTEPGLTFTGLSCICGPGGEVLARAGAEPVLLTADLDPAALRAERAEACYLSDLAELTGL</sequence>
<gene>
    <name evidence="4" type="ORF">CCR87_10050</name>
</gene>
<comment type="similarity">
    <text evidence="1">Belongs to the carbon-nitrogen hydrolase superfamily. NIT1/NIT2 family.</text>
</comment>
<dbReference type="SUPFAM" id="SSF56317">
    <property type="entry name" value="Carbon-nitrogen hydrolase"/>
    <property type="match status" value="1"/>
</dbReference>
<dbReference type="EMBL" id="NHSD01000267">
    <property type="protein sequence ID" value="MBK5927664.1"/>
    <property type="molecule type" value="Genomic_DNA"/>
</dbReference>
<dbReference type="PANTHER" id="PTHR43674:SF2">
    <property type="entry name" value="BETA-UREIDOPROPIONASE"/>
    <property type="match status" value="1"/>
</dbReference>